<dbReference type="InterPro" id="IPR001878">
    <property type="entry name" value="Znf_CCHC"/>
</dbReference>
<proteinExistence type="predicted"/>
<name>A0A9D5H8Z1_9LILI</name>
<keyword evidence="5" id="KW-1185">Reference proteome</keyword>
<evidence type="ECO:0000313" key="5">
    <source>
        <dbReference type="Proteomes" id="UP001085076"/>
    </source>
</evidence>
<feature type="domain" description="CCHC-type" evidence="3">
    <location>
        <begin position="144"/>
        <end position="159"/>
    </location>
</feature>
<evidence type="ECO:0000256" key="2">
    <source>
        <dbReference type="SAM" id="MobiDB-lite"/>
    </source>
</evidence>
<feature type="compositionally biased region" description="Basic and acidic residues" evidence="2">
    <location>
        <begin position="668"/>
        <end position="682"/>
    </location>
</feature>
<comment type="caution">
    <text evidence="4">The sequence shown here is derived from an EMBL/GenBank/DDBJ whole genome shotgun (WGS) entry which is preliminary data.</text>
</comment>
<feature type="region of interest" description="Disordered" evidence="2">
    <location>
        <begin position="409"/>
        <end position="512"/>
    </location>
</feature>
<feature type="compositionally biased region" description="Basic and acidic residues" evidence="2">
    <location>
        <begin position="444"/>
        <end position="463"/>
    </location>
</feature>
<dbReference type="GO" id="GO:0003676">
    <property type="term" value="F:nucleic acid binding"/>
    <property type="evidence" value="ECO:0007669"/>
    <property type="project" value="InterPro"/>
</dbReference>
<dbReference type="AlphaFoldDB" id="A0A9D5H8Z1"/>
<feature type="region of interest" description="Disordered" evidence="2">
    <location>
        <begin position="848"/>
        <end position="867"/>
    </location>
</feature>
<organism evidence="4 5">
    <name type="scientific">Dioscorea zingiberensis</name>
    <dbReference type="NCBI Taxonomy" id="325984"/>
    <lineage>
        <taxon>Eukaryota</taxon>
        <taxon>Viridiplantae</taxon>
        <taxon>Streptophyta</taxon>
        <taxon>Embryophyta</taxon>
        <taxon>Tracheophyta</taxon>
        <taxon>Spermatophyta</taxon>
        <taxon>Magnoliopsida</taxon>
        <taxon>Liliopsida</taxon>
        <taxon>Dioscoreales</taxon>
        <taxon>Dioscoreaceae</taxon>
        <taxon>Dioscorea</taxon>
    </lineage>
</organism>
<evidence type="ECO:0000259" key="3">
    <source>
        <dbReference type="PROSITE" id="PS50158"/>
    </source>
</evidence>
<sequence>MPEQERRHHEAEGDNAPLPGREQRLEEEGATQGRGGRLYVEVLTGKKVTPRPEEWQPEKHKGDPTKEDGHEGGMERPWTKVCRKKRQRTPPVAESSRRPPDKNTHMRLRHSPPRKRTSSGVIEVCGRCRQPGHLMIDCRRVEVCRRCERPGHREKKCPRPPPKLGTIQLRGLRQMGTNAGKMKKKRHAITADLPGTEARGGASKDDSVIPPDREAPAEEETHHASLSVDTVMMAEREELQRCSIATVVKMTGCLASPLKVTAAAAEMFGPDLKWSAEPYEDDRILLHCPSEKIAREMEKIGEVTFPGFIVRFEPWTLDSDFSVKAEGEIRWLTGKGLPMFGRKIDTIARILKPIGELVHLGSREACFAGHFRAMVRLRRGRRFPATIHCSILRRKYFVRVELEHGQSPLPWNQAPENNRVKGGAGEAAADERLWKGKSPIEPLGNDRDVAQRRTRPEVHEGEPTHATCSGAASRVRRPLDDRGGTSDGTSRQIKGGDAAHVDGVNGKSTTIEQGKREGLVAISLDAREKWDPKIPYSSKTTCLDALEEGHVLQPHAKRFQLPPRLAASTTSHGHLALIDEVVQISSHHEGSCDTATWQASKEHENPIFTSNEDSNDNLIKPITTYSESEKTKLNMDDVDTDEEYLNPELEREIELEFEGLWNSQLGGEESKQYDYSDDKSTGDDLVENTLVSPLTEPPGGEPPSMERPIHTASPIYEHEDGNKEPNPEERSPHGDPPDTQPYTPESLKGKEPTIHGLQPDIDLSNHSWKFINGSWNFMANSAWEGIIARNTLVGQGAREEDREDIANKEGTEHGHKHKAAMAPPKEAIRRSGRARKLITDRLEKEGFIAPSTSKRKHHVKDCKREIL</sequence>
<dbReference type="GO" id="GO:0008270">
    <property type="term" value="F:zinc ion binding"/>
    <property type="evidence" value="ECO:0007669"/>
    <property type="project" value="UniProtKB-KW"/>
</dbReference>
<evidence type="ECO:0000313" key="4">
    <source>
        <dbReference type="EMBL" id="KAJ0967592.1"/>
    </source>
</evidence>
<dbReference type="SUPFAM" id="SSF57756">
    <property type="entry name" value="Retrovirus zinc finger-like domains"/>
    <property type="match status" value="1"/>
</dbReference>
<feature type="compositionally biased region" description="Basic and acidic residues" evidence="2">
    <location>
        <begin position="1"/>
        <end position="12"/>
    </location>
</feature>
<reference evidence="4" key="2">
    <citation type="journal article" date="2022" name="Hortic Res">
        <title>The genome of Dioscorea zingiberensis sheds light on the biosynthesis, origin and evolution of the medicinally important diosgenin saponins.</title>
        <authorList>
            <person name="Li Y."/>
            <person name="Tan C."/>
            <person name="Li Z."/>
            <person name="Guo J."/>
            <person name="Li S."/>
            <person name="Chen X."/>
            <person name="Wang C."/>
            <person name="Dai X."/>
            <person name="Yang H."/>
            <person name="Song W."/>
            <person name="Hou L."/>
            <person name="Xu J."/>
            <person name="Tong Z."/>
            <person name="Xu A."/>
            <person name="Yuan X."/>
            <person name="Wang W."/>
            <person name="Yang Q."/>
            <person name="Chen L."/>
            <person name="Sun Z."/>
            <person name="Wang K."/>
            <person name="Pan B."/>
            <person name="Chen J."/>
            <person name="Bao Y."/>
            <person name="Liu F."/>
            <person name="Qi X."/>
            <person name="Gang D.R."/>
            <person name="Wen J."/>
            <person name="Li J."/>
        </authorList>
    </citation>
    <scope>NUCLEOTIDE SEQUENCE</scope>
    <source>
        <strain evidence="4">Dzin_1.0</strain>
    </source>
</reference>
<keyword evidence="1" id="KW-0479">Metal-binding</keyword>
<protein>
    <recommendedName>
        <fullName evidence="3">CCHC-type domain-containing protein</fullName>
    </recommendedName>
</protein>
<dbReference type="InterPro" id="IPR036875">
    <property type="entry name" value="Znf_CCHC_sf"/>
</dbReference>
<evidence type="ECO:0000256" key="1">
    <source>
        <dbReference type="PROSITE-ProRule" id="PRU00047"/>
    </source>
</evidence>
<feature type="region of interest" description="Disordered" evidence="2">
    <location>
        <begin position="668"/>
        <end position="761"/>
    </location>
</feature>
<feature type="region of interest" description="Disordered" evidence="2">
    <location>
        <begin position="191"/>
        <end position="223"/>
    </location>
</feature>
<reference evidence="4" key="1">
    <citation type="submission" date="2021-03" db="EMBL/GenBank/DDBJ databases">
        <authorList>
            <person name="Li Z."/>
            <person name="Yang C."/>
        </authorList>
    </citation>
    <scope>NUCLEOTIDE SEQUENCE</scope>
    <source>
        <strain evidence="4">Dzin_1.0</strain>
        <tissue evidence="4">Leaf</tissue>
    </source>
</reference>
<dbReference type="Gene3D" id="4.10.60.10">
    <property type="entry name" value="Zinc finger, CCHC-type"/>
    <property type="match status" value="1"/>
</dbReference>
<keyword evidence="1" id="KW-0862">Zinc</keyword>
<feature type="compositionally biased region" description="Basic and acidic residues" evidence="2">
    <location>
        <begin position="95"/>
        <end position="104"/>
    </location>
</feature>
<feature type="compositionally biased region" description="Basic and acidic residues" evidence="2">
    <location>
        <begin position="202"/>
        <end position="223"/>
    </location>
</feature>
<feature type="region of interest" description="Disordered" evidence="2">
    <location>
        <begin position="808"/>
        <end position="836"/>
    </location>
</feature>
<dbReference type="PROSITE" id="PS50158">
    <property type="entry name" value="ZF_CCHC"/>
    <property type="match status" value="1"/>
</dbReference>
<keyword evidence="1" id="KW-0863">Zinc-finger</keyword>
<dbReference type="SMART" id="SM00343">
    <property type="entry name" value="ZnF_C2HC"/>
    <property type="match status" value="2"/>
</dbReference>
<dbReference type="EMBL" id="JAGGNH010000007">
    <property type="protein sequence ID" value="KAJ0967592.1"/>
    <property type="molecule type" value="Genomic_DNA"/>
</dbReference>
<feature type="compositionally biased region" description="Basic and acidic residues" evidence="2">
    <location>
        <begin position="50"/>
        <end position="78"/>
    </location>
</feature>
<feature type="compositionally biased region" description="Basic residues" evidence="2">
    <location>
        <begin position="105"/>
        <end position="117"/>
    </location>
</feature>
<feature type="region of interest" description="Disordered" evidence="2">
    <location>
        <begin position="1"/>
        <end position="118"/>
    </location>
</feature>
<accession>A0A9D5H8Z1</accession>
<gene>
    <name evidence="4" type="ORF">J5N97_024509</name>
</gene>
<feature type="compositionally biased region" description="Basic and acidic residues" evidence="2">
    <location>
        <begin position="716"/>
        <end position="736"/>
    </location>
</feature>
<dbReference type="Proteomes" id="UP001085076">
    <property type="component" value="Miscellaneous, Linkage group lg07"/>
</dbReference>
<dbReference type="OrthoDB" id="7486164at2759"/>